<organism evidence="2 3">
    <name type="scientific">Digitaria exilis</name>
    <dbReference type="NCBI Taxonomy" id="1010633"/>
    <lineage>
        <taxon>Eukaryota</taxon>
        <taxon>Viridiplantae</taxon>
        <taxon>Streptophyta</taxon>
        <taxon>Embryophyta</taxon>
        <taxon>Tracheophyta</taxon>
        <taxon>Spermatophyta</taxon>
        <taxon>Magnoliopsida</taxon>
        <taxon>Liliopsida</taxon>
        <taxon>Poales</taxon>
        <taxon>Poaceae</taxon>
        <taxon>PACMAD clade</taxon>
        <taxon>Panicoideae</taxon>
        <taxon>Panicodae</taxon>
        <taxon>Paniceae</taxon>
        <taxon>Anthephorinae</taxon>
        <taxon>Digitaria</taxon>
    </lineage>
</organism>
<evidence type="ECO:0000313" key="2">
    <source>
        <dbReference type="EMBL" id="KAF8733785.1"/>
    </source>
</evidence>
<dbReference type="PANTHER" id="PTHR36323">
    <property type="entry name" value="MYOTUBULARIN-LIKE PROTEIN"/>
    <property type="match status" value="1"/>
</dbReference>
<accession>A0A835KIP1</accession>
<sequence length="200" mass="20933">MATIQHHHIKALTPTWFLAKITPPPATREGANKKATAHSPLLLLPAAWQEPQDEKRTSKAGGAERMPASPRISCMGHVKGKTRGCASARGPAPPTTRGHHGAGGGGKVLATFVLGLFGRRNARTTSRACAKVRDVPAGSSRGGRHGGGAAATVTVLMLDPPLPVVRRPAADANAPNLWERRRGAKALQGLQLTQIASELV</sequence>
<evidence type="ECO:0000313" key="3">
    <source>
        <dbReference type="Proteomes" id="UP000636709"/>
    </source>
</evidence>
<dbReference type="EMBL" id="JACEFO010001597">
    <property type="protein sequence ID" value="KAF8733785.1"/>
    <property type="molecule type" value="Genomic_DNA"/>
</dbReference>
<dbReference type="PANTHER" id="PTHR36323:SF1">
    <property type="entry name" value="MYOTUBULARIN-LIKE PROTEIN"/>
    <property type="match status" value="1"/>
</dbReference>
<proteinExistence type="predicted"/>
<comment type="caution">
    <text evidence="2">The sequence shown here is derived from an EMBL/GenBank/DDBJ whole genome shotgun (WGS) entry which is preliminary data.</text>
</comment>
<reference evidence="2" key="1">
    <citation type="submission" date="2020-07" db="EMBL/GenBank/DDBJ databases">
        <title>Genome sequence and genetic diversity analysis of an under-domesticated orphan crop, white fonio (Digitaria exilis).</title>
        <authorList>
            <person name="Bennetzen J.L."/>
            <person name="Chen S."/>
            <person name="Ma X."/>
            <person name="Wang X."/>
            <person name="Yssel A.E.J."/>
            <person name="Chaluvadi S.R."/>
            <person name="Johnson M."/>
            <person name="Gangashetty P."/>
            <person name="Hamidou F."/>
            <person name="Sanogo M.D."/>
            <person name="Zwaenepoel A."/>
            <person name="Wallace J."/>
            <person name="Van De Peer Y."/>
            <person name="Van Deynze A."/>
        </authorList>
    </citation>
    <scope>NUCLEOTIDE SEQUENCE</scope>
    <source>
        <tissue evidence="2">Leaves</tissue>
    </source>
</reference>
<dbReference type="Proteomes" id="UP000636709">
    <property type="component" value="Unassembled WGS sequence"/>
</dbReference>
<name>A0A835KIP1_9POAL</name>
<dbReference type="AlphaFoldDB" id="A0A835KIP1"/>
<dbReference type="OrthoDB" id="640777at2759"/>
<gene>
    <name evidence="2" type="ORF">HU200_014632</name>
</gene>
<protein>
    <submittedName>
        <fullName evidence="2">Uncharacterized protein</fullName>
    </submittedName>
</protein>
<evidence type="ECO:0000256" key="1">
    <source>
        <dbReference type="SAM" id="MobiDB-lite"/>
    </source>
</evidence>
<keyword evidence="3" id="KW-1185">Reference proteome</keyword>
<dbReference type="Gramene" id="Dexi9A01G0012050.1">
    <property type="protein sequence ID" value="Dexi9A01G0012050.1:cds"/>
    <property type="gene ID" value="Dexi9A01G0012050"/>
</dbReference>
<feature type="region of interest" description="Disordered" evidence="1">
    <location>
        <begin position="44"/>
        <end position="103"/>
    </location>
</feature>